<dbReference type="EMBL" id="JAUDZG010000006">
    <property type="protein sequence ID" value="KAK3303051.1"/>
    <property type="molecule type" value="Genomic_DNA"/>
</dbReference>
<dbReference type="GO" id="GO:0016491">
    <property type="term" value="F:oxidoreductase activity"/>
    <property type="evidence" value="ECO:0007669"/>
    <property type="project" value="UniProtKB-KW"/>
</dbReference>
<organism evidence="5 6">
    <name type="scientific">Chaetomium strumarium</name>
    <dbReference type="NCBI Taxonomy" id="1170767"/>
    <lineage>
        <taxon>Eukaryota</taxon>
        <taxon>Fungi</taxon>
        <taxon>Dikarya</taxon>
        <taxon>Ascomycota</taxon>
        <taxon>Pezizomycotina</taxon>
        <taxon>Sordariomycetes</taxon>
        <taxon>Sordariomycetidae</taxon>
        <taxon>Sordariales</taxon>
        <taxon>Chaetomiaceae</taxon>
        <taxon>Chaetomium</taxon>
    </lineage>
</organism>
<gene>
    <name evidence="5" type="ORF">B0T15DRAFT_262294</name>
</gene>
<dbReference type="RefSeq" id="XP_062718831.1">
    <property type="nucleotide sequence ID" value="XM_062863352.1"/>
</dbReference>
<proteinExistence type="inferred from homology"/>
<dbReference type="InterPro" id="IPR051609">
    <property type="entry name" value="NmrA/Isoflavone_reductase-like"/>
</dbReference>
<accession>A0AAJ0GN86</accession>
<keyword evidence="3" id="KW-0560">Oxidoreductase</keyword>
<reference evidence="5" key="2">
    <citation type="submission" date="2023-06" db="EMBL/GenBank/DDBJ databases">
        <authorList>
            <consortium name="Lawrence Berkeley National Laboratory"/>
            <person name="Mondo S.J."/>
            <person name="Hensen N."/>
            <person name="Bonometti L."/>
            <person name="Westerberg I."/>
            <person name="Brannstrom I.O."/>
            <person name="Guillou S."/>
            <person name="Cros-Aarteil S."/>
            <person name="Calhoun S."/>
            <person name="Haridas S."/>
            <person name="Kuo A."/>
            <person name="Pangilinan J."/>
            <person name="Riley R."/>
            <person name="Labutti K."/>
            <person name="Andreopoulos B."/>
            <person name="Lipzen A."/>
            <person name="Chen C."/>
            <person name="Yanf M."/>
            <person name="Daum C."/>
            <person name="Ng V."/>
            <person name="Clum A."/>
            <person name="Steindorff A."/>
            <person name="Ohm R."/>
            <person name="Martin F."/>
            <person name="Silar P."/>
            <person name="Natvig D."/>
            <person name="Lalanne C."/>
            <person name="Gautier V."/>
            <person name="Ament-Velasquez S.L."/>
            <person name="Kruys A."/>
            <person name="Hutchinson M.I."/>
            <person name="Powell A.J."/>
            <person name="Barry K."/>
            <person name="Miller A.N."/>
            <person name="Grigoriev I.V."/>
            <person name="Debuchy R."/>
            <person name="Gladieux P."/>
            <person name="Thoren M.H."/>
            <person name="Johannesson H."/>
        </authorList>
    </citation>
    <scope>NUCLEOTIDE SEQUENCE</scope>
    <source>
        <strain evidence="5">CBS 333.67</strain>
    </source>
</reference>
<evidence type="ECO:0000256" key="2">
    <source>
        <dbReference type="ARBA" id="ARBA00022857"/>
    </source>
</evidence>
<dbReference type="Gene3D" id="3.40.50.720">
    <property type="entry name" value="NAD(P)-binding Rossmann-like Domain"/>
    <property type="match status" value="1"/>
</dbReference>
<dbReference type="AlphaFoldDB" id="A0AAJ0GN86"/>
<dbReference type="PANTHER" id="PTHR47706:SF7">
    <property type="entry name" value="CIPA-LIKE, PUTATIVE (AFU_ORTHOLOGUE AFUA_1G01630)-RELATED"/>
    <property type="match status" value="1"/>
</dbReference>
<dbReference type="SUPFAM" id="SSF51735">
    <property type="entry name" value="NAD(P)-binding Rossmann-fold domains"/>
    <property type="match status" value="1"/>
</dbReference>
<keyword evidence="2" id="KW-0521">NADP</keyword>
<dbReference type="InterPro" id="IPR036291">
    <property type="entry name" value="NAD(P)-bd_dom_sf"/>
</dbReference>
<protein>
    <recommendedName>
        <fullName evidence="4">NAD(P)-binding domain-containing protein</fullName>
    </recommendedName>
</protein>
<evidence type="ECO:0000259" key="4">
    <source>
        <dbReference type="Pfam" id="PF13460"/>
    </source>
</evidence>
<dbReference type="GeneID" id="87882181"/>
<keyword evidence="6" id="KW-1185">Reference proteome</keyword>
<evidence type="ECO:0000313" key="5">
    <source>
        <dbReference type="EMBL" id="KAK3303051.1"/>
    </source>
</evidence>
<comment type="similarity">
    <text evidence="1">Belongs to the NmrA-type oxidoreductase family. Isoflavone reductase subfamily.</text>
</comment>
<comment type="caution">
    <text evidence="5">The sequence shown here is derived from an EMBL/GenBank/DDBJ whole genome shotgun (WGS) entry which is preliminary data.</text>
</comment>
<dbReference type="CDD" id="cd05259">
    <property type="entry name" value="PCBER_SDR_a"/>
    <property type="match status" value="1"/>
</dbReference>
<evidence type="ECO:0000256" key="1">
    <source>
        <dbReference type="ARBA" id="ARBA00005725"/>
    </source>
</evidence>
<dbReference type="PANTHER" id="PTHR47706">
    <property type="entry name" value="NMRA-LIKE FAMILY PROTEIN"/>
    <property type="match status" value="1"/>
</dbReference>
<feature type="domain" description="NAD(P)-binding" evidence="4">
    <location>
        <begin position="13"/>
        <end position="146"/>
    </location>
</feature>
<name>A0AAJ0GN86_9PEZI</name>
<dbReference type="Pfam" id="PF13460">
    <property type="entry name" value="NAD_binding_10"/>
    <property type="match status" value="1"/>
</dbReference>
<dbReference type="InterPro" id="IPR016040">
    <property type="entry name" value="NAD(P)-bd_dom"/>
</dbReference>
<sequence length="332" mass="36575">MSSNRIKKVAIVGATGHVGSHIVSELLKNGRHEITALTRQGSNSKCPEGVKVAPVDYSKEETIVEALRGHDFLIISLSTSAPPDVHPTICSAAGKAGIQWIMPNAYGMDPKNDRLLNDNVYGKVVREAMSDVKSAGANYVILTCGFWYEWSLVAGTDFFGFDVKDKKAVLFDDGTQKISTSTLAQCGRAVAALLDLPVTKEGGKPALEDWKDNGLYVASFHVSQRDMLDSIHRAMGDSDSDWTIMYEPSEERTNKALDELKKGSFAGFAQAMYTRYFYKNGDGDFETMHGLANEKLGLPKEDLDAITKWTVDKKLKDGFVYANEYAKKHLKT</sequence>
<dbReference type="Proteomes" id="UP001273166">
    <property type="component" value="Unassembled WGS sequence"/>
</dbReference>
<reference evidence="5" key="1">
    <citation type="journal article" date="2023" name="Mol. Phylogenet. Evol.">
        <title>Genome-scale phylogeny and comparative genomics of the fungal order Sordariales.</title>
        <authorList>
            <person name="Hensen N."/>
            <person name="Bonometti L."/>
            <person name="Westerberg I."/>
            <person name="Brannstrom I.O."/>
            <person name="Guillou S."/>
            <person name="Cros-Aarteil S."/>
            <person name="Calhoun S."/>
            <person name="Haridas S."/>
            <person name="Kuo A."/>
            <person name="Mondo S."/>
            <person name="Pangilinan J."/>
            <person name="Riley R."/>
            <person name="LaButti K."/>
            <person name="Andreopoulos B."/>
            <person name="Lipzen A."/>
            <person name="Chen C."/>
            <person name="Yan M."/>
            <person name="Daum C."/>
            <person name="Ng V."/>
            <person name="Clum A."/>
            <person name="Steindorff A."/>
            <person name="Ohm R.A."/>
            <person name="Martin F."/>
            <person name="Silar P."/>
            <person name="Natvig D.O."/>
            <person name="Lalanne C."/>
            <person name="Gautier V."/>
            <person name="Ament-Velasquez S.L."/>
            <person name="Kruys A."/>
            <person name="Hutchinson M.I."/>
            <person name="Powell A.J."/>
            <person name="Barry K."/>
            <person name="Miller A.N."/>
            <person name="Grigoriev I.V."/>
            <person name="Debuchy R."/>
            <person name="Gladieux P."/>
            <person name="Hiltunen Thoren M."/>
            <person name="Johannesson H."/>
        </authorList>
    </citation>
    <scope>NUCLEOTIDE SEQUENCE</scope>
    <source>
        <strain evidence="5">CBS 333.67</strain>
    </source>
</reference>
<evidence type="ECO:0000256" key="3">
    <source>
        <dbReference type="ARBA" id="ARBA00023002"/>
    </source>
</evidence>
<evidence type="ECO:0000313" key="6">
    <source>
        <dbReference type="Proteomes" id="UP001273166"/>
    </source>
</evidence>
<dbReference type="InterPro" id="IPR045312">
    <property type="entry name" value="PCBER-like"/>
</dbReference>